<evidence type="ECO:0000259" key="1">
    <source>
        <dbReference type="Pfam" id="PF13456"/>
    </source>
</evidence>
<evidence type="ECO:0000313" key="2">
    <source>
        <dbReference type="EMBL" id="MBA0716316.1"/>
    </source>
</evidence>
<comment type="caution">
    <text evidence="2">The sequence shown here is derived from an EMBL/GenBank/DDBJ whole genome shotgun (WGS) entry which is preliminary data.</text>
</comment>
<dbReference type="Pfam" id="PF13456">
    <property type="entry name" value="RVT_3"/>
    <property type="match status" value="1"/>
</dbReference>
<dbReference type="InterPro" id="IPR044730">
    <property type="entry name" value="RNase_H-like_dom_plant"/>
</dbReference>
<dbReference type="GO" id="GO:0003676">
    <property type="term" value="F:nucleic acid binding"/>
    <property type="evidence" value="ECO:0007669"/>
    <property type="project" value="InterPro"/>
</dbReference>
<name>A0A7J8ZWY1_9ROSI</name>
<organism evidence="2 3">
    <name type="scientific">Gossypium laxum</name>
    <dbReference type="NCBI Taxonomy" id="34288"/>
    <lineage>
        <taxon>Eukaryota</taxon>
        <taxon>Viridiplantae</taxon>
        <taxon>Streptophyta</taxon>
        <taxon>Embryophyta</taxon>
        <taxon>Tracheophyta</taxon>
        <taxon>Spermatophyta</taxon>
        <taxon>Magnoliopsida</taxon>
        <taxon>eudicotyledons</taxon>
        <taxon>Gunneridae</taxon>
        <taxon>Pentapetalae</taxon>
        <taxon>rosids</taxon>
        <taxon>malvids</taxon>
        <taxon>Malvales</taxon>
        <taxon>Malvaceae</taxon>
        <taxon>Malvoideae</taxon>
        <taxon>Gossypium</taxon>
    </lineage>
</organism>
<dbReference type="InterPro" id="IPR053151">
    <property type="entry name" value="RNase_H-like"/>
</dbReference>
<sequence>MSHMVKAVDPSWVLENKRLSRSCIANVCIVIRQSVKVEARAMLEGLKIAWVCGFRRVEVESDNVLLVDILRNGLTGTKSVVKVRMIHTWVSKNLQVRYKLISRDSNRLDDCITNEAI</sequence>
<protein>
    <recommendedName>
        <fullName evidence="1">RNase H type-1 domain-containing protein</fullName>
    </recommendedName>
</protein>
<dbReference type="AlphaFoldDB" id="A0A7J8ZWY1"/>
<feature type="non-terminal residue" evidence="2">
    <location>
        <position position="117"/>
    </location>
</feature>
<reference evidence="2 3" key="1">
    <citation type="journal article" date="2019" name="Genome Biol. Evol.">
        <title>Insights into the evolution of the New World diploid cottons (Gossypium, subgenus Houzingenia) based on genome sequencing.</title>
        <authorList>
            <person name="Grover C.E."/>
            <person name="Arick M.A. 2nd"/>
            <person name="Thrash A."/>
            <person name="Conover J.L."/>
            <person name="Sanders W.S."/>
            <person name="Peterson D.G."/>
            <person name="Frelichowski J.E."/>
            <person name="Scheffler J.A."/>
            <person name="Scheffler B.E."/>
            <person name="Wendel J.F."/>
        </authorList>
    </citation>
    <scope>NUCLEOTIDE SEQUENCE [LARGE SCALE GENOMIC DNA]</scope>
    <source>
        <strain evidence="2">4</strain>
        <tissue evidence="2">Leaf</tissue>
    </source>
</reference>
<evidence type="ECO:0000313" key="3">
    <source>
        <dbReference type="Proteomes" id="UP000593574"/>
    </source>
</evidence>
<dbReference type="EMBL" id="JABEZV010000007">
    <property type="protein sequence ID" value="MBA0716316.1"/>
    <property type="molecule type" value="Genomic_DNA"/>
</dbReference>
<dbReference type="PANTHER" id="PTHR47723">
    <property type="entry name" value="OS05G0353850 PROTEIN"/>
    <property type="match status" value="1"/>
</dbReference>
<proteinExistence type="predicted"/>
<gene>
    <name evidence="2" type="ORF">Golax_015156</name>
</gene>
<feature type="domain" description="RNase H type-1" evidence="1">
    <location>
        <begin position="33"/>
        <end position="115"/>
    </location>
</feature>
<dbReference type="GO" id="GO:0004523">
    <property type="term" value="F:RNA-DNA hybrid ribonuclease activity"/>
    <property type="evidence" value="ECO:0007669"/>
    <property type="project" value="InterPro"/>
</dbReference>
<dbReference type="Gene3D" id="3.30.420.10">
    <property type="entry name" value="Ribonuclease H-like superfamily/Ribonuclease H"/>
    <property type="match status" value="1"/>
</dbReference>
<dbReference type="Proteomes" id="UP000593574">
    <property type="component" value="Unassembled WGS sequence"/>
</dbReference>
<dbReference type="PANTHER" id="PTHR47723:SF24">
    <property type="entry name" value="RNASE H TYPE-1 DOMAIN-CONTAINING PROTEIN"/>
    <property type="match status" value="1"/>
</dbReference>
<keyword evidence="3" id="KW-1185">Reference proteome</keyword>
<dbReference type="InterPro" id="IPR036397">
    <property type="entry name" value="RNaseH_sf"/>
</dbReference>
<dbReference type="InterPro" id="IPR002156">
    <property type="entry name" value="RNaseH_domain"/>
</dbReference>
<dbReference type="CDD" id="cd06222">
    <property type="entry name" value="RNase_H_like"/>
    <property type="match status" value="1"/>
</dbReference>
<accession>A0A7J8ZWY1</accession>